<dbReference type="EMBL" id="JPOX01000054">
    <property type="protein sequence ID" value="KFX41789.1"/>
    <property type="molecule type" value="Genomic_DNA"/>
</dbReference>
<name>A0A093UVM5_TALMA</name>
<organism evidence="2">
    <name type="scientific">Talaromyces marneffei PM1</name>
    <dbReference type="NCBI Taxonomy" id="1077442"/>
    <lineage>
        <taxon>Eukaryota</taxon>
        <taxon>Fungi</taxon>
        <taxon>Dikarya</taxon>
        <taxon>Ascomycota</taxon>
        <taxon>Pezizomycotina</taxon>
        <taxon>Eurotiomycetes</taxon>
        <taxon>Eurotiomycetidae</taxon>
        <taxon>Eurotiales</taxon>
        <taxon>Trichocomaceae</taxon>
        <taxon>Talaromyces</taxon>
        <taxon>Talaromyces sect. Talaromyces</taxon>
    </lineage>
</organism>
<feature type="chain" id="PRO_5001888128" evidence="1">
    <location>
        <begin position="21"/>
        <end position="61"/>
    </location>
</feature>
<reference key="1">
    <citation type="journal article" date="2014" name="PLoS Genet.">
        <title>Signature Gene Expression Reveals Novel Clues to the Molecular Mechanisms of Dimorphic Transition in Penicillium marneffei.</title>
        <authorList>
            <person name="Yang E."/>
            <person name="Wang G."/>
            <person name="Cai J."/>
            <person name="Woo P.C."/>
            <person name="Lau S.K."/>
            <person name="Yuen K.-Y."/>
            <person name="Chow W.-N."/>
            <person name="Lin X."/>
        </authorList>
    </citation>
    <scope>NUCLEOTIDE SEQUENCE [LARGE SCALE GENOMIC DNA]</scope>
    <source>
        <strain>PM1</strain>
    </source>
</reference>
<accession>A0A093UVM5</accession>
<dbReference type="HOGENOM" id="CLU_2924296_0_0_1"/>
<evidence type="ECO:0000313" key="2">
    <source>
        <dbReference type="EMBL" id="KFX41789.1"/>
    </source>
</evidence>
<comment type="caution">
    <text evidence="2">The sequence shown here is derived from an EMBL/GenBank/DDBJ whole genome shotgun (WGS) entry which is preliminary data.</text>
</comment>
<gene>
    <name evidence="2" type="ORF">GQ26_0540470</name>
</gene>
<feature type="signal peptide" evidence="1">
    <location>
        <begin position="1"/>
        <end position="20"/>
    </location>
</feature>
<sequence length="61" mass="6701">MWSPTKLLVLIMFFGSVAHACDCVTDCTDCPKGTICEHNPVWCTIIGAADHYGQCLQGRLE</sequence>
<protein>
    <submittedName>
        <fullName evidence="2">Uncharacterized protein</fullName>
    </submittedName>
</protein>
<dbReference type="AlphaFoldDB" id="A0A093UVM5"/>
<keyword evidence="1" id="KW-0732">Signal</keyword>
<reference evidence="2" key="2">
    <citation type="journal article" date="2014" name="PLoS Genet.">
        <title>Signature gene expression reveals novel clues to the molecular mechanisms of dimorphic transition in Penicillium marneffei.</title>
        <authorList>
            <person name="Yang E."/>
            <person name="Wang G."/>
            <person name="Cai J."/>
            <person name="Woo P.C."/>
            <person name="Lau S.K."/>
            <person name="Yuen K.-Y."/>
            <person name="Chow W.-N."/>
            <person name="Lin X."/>
        </authorList>
    </citation>
    <scope>NUCLEOTIDE SEQUENCE</scope>
    <source>
        <strain evidence="2">PM1</strain>
    </source>
</reference>
<evidence type="ECO:0000256" key="1">
    <source>
        <dbReference type="SAM" id="SignalP"/>
    </source>
</evidence>
<proteinExistence type="predicted"/>